<reference evidence="2" key="1">
    <citation type="submission" date="2020-11" db="EMBL/GenBank/DDBJ databases">
        <authorList>
            <person name="Tran Van P."/>
        </authorList>
    </citation>
    <scope>NUCLEOTIDE SEQUENCE</scope>
</reference>
<gene>
    <name evidence="2" type="ORF">NMOB1V02_LOCUS1718</name>
</gene>
<dbReference type="AlphaFoldDB" id="A0A7R9G970"/>
<sequence length="350" mass="39507">MSSPTSRTFEQPLSSRQCNVVIGLQAKERHMKETLLSRHVTNPGDDPENPSKPPFRDETRDENRIRTEKRGSPFCPGIVINFPGVPVPVFGGIPSIAAITTFAFSSIEVHRSGVVSEDFPRVYNFSLKPEKRMTWKATIEATCEASRTEYCYETTLWYPSHTHCSNRWLFKLGTTLCEALPAYIADKVLNILGKKPFAMKVYQRMQQNALAVEYFLNKFTLLLNAGSSLSFKSFNQCLQSLHLSSQTFQFASLFVPTVDESFETDLQLVVRRRVGNQFRQNSVKLVNSVVEISLQVRMRLFQGINSLPGILLEFSSSLTVADVKATNAMTKDNCQKKESPGMMQLMADYS</sequence>
<evidence type="ECO:0000256" key="1">
    <source>
        <dbReference type="SAM" id="MobiDB-lite"/>
    </source>
</evidence>
<accession>A0A7R9G970</accession>
<evidence type="ECO:0000313" key="3">
    <source>
        <dbReference type="Proteomes" id="UP000678499"/>
    </source>
</evidence>
<dbReference type="OrthoDB" id="429813at2759"/>
<proteinExistence type="predicted"/>
<dbReference type="Proteomes" id="UP000678499">
    <property type="component" value="Unassembled WGS sequence"/>
</dbReference>
<evidence type="ECO:0000313" key="2">
    <source>
        <dbReference type="EMBL" id="CAD7273849.1"/>
    </source>
</evidence>
<feature type="compositionally biased region" description="Basic and acidic residues" evidence="1">
    <location>
        <begin position="54"/>
        <end position="68"/>
    </location>
</feature>
<keyword evidence="3" id="KW-1185">Reference proteome</keyword>
<dbReference type="EMBL" id="CAJPEX010000179">
    <property type="protein sequence ID" value="CAG0914001.1"/>
    <property type="molecule type" value="Genomic_DNA"/>
</dbReference>
<name>A0A7R9G970_9CRUS</name>
<protein>
    <submittedName>
        <fullName evidence="2">Uncharacterized protein</fullName>
    </submittedName>
</protein>
<dbReference type="EMBL" id="OA882216">
    <property type="protein sequence ID" value="CAD7273849.1"/>
    <property type="molecule type" value="Genomic_DNA"/>
</dbReference>
<feature type="region of interest" description="Disordered" evidence="1">
    <location>
        <begin position="35"/>
        <end position="68"/>
    </location>
</feature>
<organism evidence="2">
    <name type="scientific">Notodromas monacha</name>
    <dbReference type="NCBI Taxonomy" id="399045"/>
    <lineage>
        <taxon>Eukaryota</taxon>
        <taxon>Metazoa</taxon>
        <taxon>Ecdysozoa</taxon>
        <taxon>Arthropoda</taxon>
        <taxon>Crustacea</taxon>
        <taxon>Oligostraca</taxon>
        <taxon>Ostracoda</taxon>
        <taxon>Podocopa</taxon>
        <taxon>Podocopida</taxon>
        <taxon>Cypridocopina</taxon>
        <taxon>Cypridoidea</taxon>
        <taxon>Cyprididae</taxon>
        <taxon>Notodromas</taxon>
    </lineage>
</organism>